<dbReference type="RefSeq" id="WP_153420974.1">
    <property type="nucleotide sequence ID" value="NZ_WFLM01000004.1"/>
</dbReference>
<dbReference type="AlphaFoldDB" id="A0A6N6VT73"/>
<keyword evidence="2" id="KW-1185">Reference proteome</keyword>
<name>A0A6N6VT73_9BACT</name>
<dbReference type="Proteomes" id="UP000437748">
    <property type="component" value="Unassembled WGS sequence"/>
</dbReference>
<organism evidence="1 2">
    <name type="scientific">Silvanigrella paludirubra</name>
    <dbReference type="NCBI Taxonomy" id="2499159"/>
    <lineage>
        <taxon>Bacteria</taxon>
        <taxon>Pseudomonadati</taxon>
        <taxon>Bdellovibrionota</taxon>
        <taxon>Oligoflexia</taxon>
        <taxon>Silvanigrellales</taxon>
        <taxon>Silvanigrellaceae</taxon>
        <taxon>Silvanigrella</taxon>
    </lineage>
</organism>
<comment type="caution">
    <text evidence="1">The sequence shown here is derived from an EMBL/GenBank/DDBJ whole genome shotgun (WGS) entry which is preliminary data.</text>
</comment>
<dbReference type="OrthoDB" id="9905871at2"/>
<proteinExistence type="predicted"/>
<gene>
    <name evidence="1" type="ORF">GCL60_12030</name>
</gene>
<protein>
    <submittedName>
        <fullName evidence="1">Uncharacterized protein</fullName>
    </submittedName>
</protein>
<evidence type="ECO:0000313" key="1">
    <source>
        <dbReference type="EMBL" id="KAB8037896.1"/>
    </source>
</evidence>
<sequence length="155" mass="17479">MFKFLTAVFLLHSAVFATSQHDSLDYFLIERTGGGDISIEVRNNMDNKIVGIIKRCNFKELSKENQIKSEFIIKGETATIASYILQNNNKVIIASKQAVSNLVSGTWLQLNIVYSNVTKESMKINSPIIIQKSNVLPVLEEIENQARDENKKLCN</sequence>
<reference evidence="1 2" key="1">
    <citation type="submission" date="2019-10" db="EMBL/GenBank/DDBJ databases">
        <title>New species of Slilvanegrellaceae.</title>
        <authorList>
            <person name="Pitt A."/>
            <person name="Hahn M.W."/>
        </authorList>
    </citation>
    <scope>NUCLEOTIDE SEQUENCE [LARGE SCALE GENOMIC DNA]</scope>
    <source>
        <strain evidence="1 2">SP-Ram-0.45-NSY-1</strain>
    </source>
</reference>
<accession>A0A6N6VT73</accession>
<evidence type="ECO:0000313" key="2">
    <source>
        <dbReference type="Proteomes" id="UP000437748"/>
    </source>
</evidence>
<dbReference type="EMBL" id="WFLM01000004">
    <property type="protein sequence ID" value="KAB8037896.1"/>
    <property type="molecule type" value="Genomic_DNA"/>
</dbReference>